<sequence length="1029" mass="117621">MKNTLLKDTFRAIGNTLGRFLAIFAIVALGVGFFAGIKATAPDMKITADKYFDDYNLMDIWLISTKGFDEKDIEAIEKVEEIDEMSLSYSIDVLADDGENIRVLKLLSIPENIEDNNSYMNNINLVKGRYPENSGECLAESGSMTTESLSIGNKIKLYSGTDEDISGNLKKDEYTVVGLVESPLYISFERGTSTIGNGKIESYIMIPEENFKLPVYTDIYLTVKDAKDVFTYSDEYDDVLDPVQKNLKDVGKTREEERYDEILAEANEKLDEGKRELKEGEEKQQTELKKAEEDLSKAKAEIDKGERDLKNKENEFYKNIRDAEKKLNDEEKKLKQGEEEYYKNLKSFNEMKAKTEKELKEAELNQVLSSKTELEKEKQKLILGEQELQNAKKDIDEGKTKLEEERKRLETSKKKALKEFAEARNKLNSAKEEYESGYEEYLNGKKEFDEKLDEARRKIAKGEKELKELEKPKWYVLKRSETRDFIDYGMAADRIDAIAQVFPLFFFVIAVLVCLTTMTRMVDEERGYIGSLKAMGYSNMHIASKYLIYAAIASISGSILGLLIGFKVFPTVIFNSYRIMYIMPPVITEFNIFYALISTAGAVFATTMAALVACYNELRETPALLLRPKSPKMGKRILLERIEFIWSRLKFTQKVTARNLFRYKKRFFMTIVGISGCTALLIAGFGLKDSIVSIAVKQFDEIYKYQMTLELKDGLSKGQTNEVLGFLKEDSKIKDYMLMKEQVVDIGKGDVEKTANLIVPENWDKIDNFIILRNRITGDKISIPEDGVVLTEKMAKLLKVDVGDEIYIKVEEDKKAKVEIAGITENYSFHYIYMSPHLYEKVFEKDVEFQKILAKTTGTDKAFEDKISKEILKYGDVSSINFITGISKSFKDMIGSLNYVVLVLIFSAGALAFVVLYNLTNINISERIREIATIKVLGFYDEEVSKYVYRENAILTIIGTAVGLVLGVFLHKFIILTGETEFIMFGRKIRFVSFVYSAILTIFFSLLVNFVMYFKLKKIDMVESLKSID</sequence>
<evidence type="ECO:0000256" key="2">
    <source>
        <dbReference type="ARBA" id="ARBA00022475"/>
    </source>
</evidence>
<feature type="transmembrane region" description="Helical" evidence="7">
    <location>
        <begin position="546"/>
        <end position="572"/>
    </location>
</feature>
<evidence type="ECO:0000256" key="5">
    <source>
        <dbReference type="ARBA" id="ARBA00023136"/>
    </source>
</evidence>
<feature type="domain" description="ABC3 transporter permease C-terminal" evidence="8">
    <location>
        <begin position="903"/>
        <end position="1019"/>
    </location>
</feature>
<evidence type="ECO:0000256" key="4">
    <source>
        <dbReference type="ARBA" id="ARBA00022989"/>
    </source>
</evidence>
<gene>
    <name evidence="9" type="ORF">SAMN02745180_01152</name>
</gene>
<evidence type="ECO:0000313" key="9">
    <source>
        <dbReference type="EMBL" id="SHH84619.1"/>
    </source>
</evidence>
<keyword evidence="2" id="KW-1003">Cell membrane</keyword>
<evidence type="ECO:0000256" key="6">
    <source>
        <dbReference type="SAM" id="MobiDB-lite"/>
    </source>
</evidence>
<feature type="transmembrane region" description="Helical" evidence="7">
    <location>
        <begin position="994"/>
        <end position="1014"/>
    </location>
</feature>
<dbReference type="PANTHER" id="PTHR30287">
    <property type="entry name" value="MEMBRANE COMPONENT OF PREDICTED ABC SUPERFAMILY METABOLITE UPTAKE TRANSPORTER"/>
    <property type="match status" value="1"/>
</dbReference>
<evidence type="ECO:0000256" key="1">
    <source>
        <dbReference type="ARBA" id="ARBA00004651"/>
    </source>
</evidence>
<feature type="transmembrane region" description="Helical" evidence="7">
    <location>
        <begin position="953"/>
        <end position="974"/>
    </location>
</feature>
<dbReference type="InterPro" id="IPR038766">
    <property type="entry name" value="Membrane_comp_ABC_pdt"/>
</dbReference>
<evidence type="ECO:0000256" key="7">
    <source>
        <dbReference type="SAM" id="Phobius"/>
    </source>
</evidence>
<feature type="domain" description="ABC3 transporter permease C-terminal" evidence="8">
    <location>
        <begin position="501"/>
        <end position="617"/>
    </location>
</feature>
<reference evidence="9 10" key="1">
    <citation type="submission" date="2016-11" db="EMBL/GenBank/DDBJ databases">
        <authorList>
            <person name="Jaros S."/>
            <person name="Januszkiewicz K."/>
            <person name="Wedrychowicz H."/>
        </authorList>
    </citation>
    <scope>NUCLEOTIDE SEQUENCE [LARGE SCALE GENOMIC DNA]</scope>
    <source>
        <strain evidence="9 10">DSM 13106</strain>
    </source>
</reference>
<dbReference type="Proteomes" id="UP000184389">
    <property type="component" value="Unassembled WGS sequence"/>
</dbReference>
<feature type="region of interest" description="Disordered" evidence="6">
    <location>
        <begin position="270"/>
        <end position="299"/>
    </location>
</feature>
<evidence type="ECO:0000313" key="10">
    <source>
        <dbReference type="Proteomes" id="UP000184389"/>
    </source>
</evidence>
<dbReference type="InterPro" id="IPR003838">
    <property type="entry name" value="ABC3_permease_C"/>
</dbReference>
<dbReference type="AlphaFoldDB" id="A0A1M5WAL3"/>
<keyword evidence="5 7" id="KW-0472">Membrane</keyword>
<keyword evidence="4 7" id="KW-1133">Transmembrane helix</keyword>
<dbReference type="RefSeq" id="WP_072743850.1">
    <property type="nucleotide sequence ID" value="NZ_FQXR01000005.1"/>
</dbReference>
<feature type="transmembrane region" description="Helical" evidence="7">
    <location>
        <begin position="667"/>
        <end position="687"/>
    </location>
</feature>
<dbReference type="EMBL" id="FQXR01000005">
    <property type="protein sequence ID" value="SHH84619.1"/>
    <property type="molecule type" value="Genomic_DNA"/>
</dbReference>
<evidence type="ECO:0000256" key="3">
    <source>
        <dbReference type="ARBA" id="ARBA00022692"/>
    </source>
</evidence>
<comment type="subcellular location">
    <subcellularLocation>
        <location evidence="1">Cell membrane</location>
        <topology evidence="1">Multi-pass membrane protein</topology>
    </subcellularLocation>
</comment>
<evidence type="ECO:0000259" key="8">
    <source>
        <dbReference type="Pfam" id="PF02687"/>
    </source>
</evidence>
<dbReference type="Pfam" id="PF02687">
    <property type="entry name" value="FtsX"/>
    <property type="match status" value="2"/>
</dbReference>
<keyword evidence="10" id="KW-1185">Reference proteome</keyword>
<organism evidence="9 10">
    <name type="scientific">Sporanaerobacter acetigenes DSM 13106</name>
    <dbReference type="NCBI Taxonomy" id="1123281"/>
    <lineage>
        <taxon>Bacteria</taxon>
        <taxon>Bacillati</taxon>
        <taxon>Bacillota</taxon>
        <taxon>Tissierellia</taxon>
        <taxon>Tissierellales</taxon>
        <taxon>Sporanaerobacteraceae</taxon>
        <taxon>Sporanaerobacter</taxon>
    </lineage>
</organism>
<proteinExistence type="predicted"/>
<protein>
    <submittedName>
        <fullName evidence="9">Putative ABC transport system permease protein</fullName>
    </submittedName>
</protein>
<feature type="transmembrane region" description="Helical" evidence="7">
    <location>
        <begin position="497"/>
        <end position="518"/>
    </location>
</feature>
<dbReference type="PANTHER" id="PTHR30287:SF1">
    <property type="entry name" value="INNER MEMBRANE PROTEIN"/>
    <property type="match status" value="1"/>
</dbReference>
<name>A0A1M5WAL3_9FIRM</name>
<feature type="transmembrane region" description="Helical" evidence="7">
    <location>
        <begin position="592"/>
        <end position="615"/>
    </location>
</feature>
<dbReference type="GO" id="GO:0005886">
    <property type="term" value="C:plasma membrane"/>
    <property type="evidence" value="ECO:0007669"/>
    <property type="project" value="UniProtKB-SubCell"/>
</dbReference>
<accession>A0A1M5WAL3</accession>
<dbReference type="STRING" id="1123281.SAMN02745180_01152"/>
<keyword evidence="3 7" id="KW-0812">Transmembrane</keyword>
<feature type="transmembrane region" description="Helical" evidence="7">
    <location>
        <begin position="20"/>
        <end position="37"/>
    </location>
</feature>
<dbReference type="OrthoDB" id="5137249at2"/>
<feature type="transmembrane region" description="Helical" evidence="7">
    <location>
        <begin position="897"/>
        <end position="919"/>
    </location>
</feature>